<dbReference type="EMBL" id="BSXN01000325">
    <property type="protein sequence ID" value="GME68095.1"/>
    <property type="molecule type" value="Genomic_DNA"/>
</dbReference>
<dbReference type="GO" id="GO:0000981">
    <property type="term" value="F:DNA-binding transcription factor activity, RNA polymerase II-specific"/>
    <property type="evidence" value="ECO:0007669"/>
    <property type="project" value="InterPro"/>
</dbReference>
<evidence type="ECO:0000256" key="1">
    <source>
        <dbReference type="ARBA" id="ARBA00004123"/>
    </source>
</evidence>
<dbReference type="SUPFAM" id="SSF57701">
    <property type="entry name" value="Zn2/Cys6 DNA-binding domain"/>
    <property type="match status" value="1"/>
</dbReference>
<dbReference type="InterPro" id="IPR007219">
    <property type="entry name" value="XnlR_reg_dom"/>
</dbReference>
<dbReference type="PANTHER" id="PTHR31001:SF90">
    <property type="entry name" value="CENTROMERE DNA-BINDING PROTEIN COMPLEX CBF3 SUBUNIT B"/>
    <property type="match status" value="1"/>
</dbReference>
<dbReference type="GO" id="GO:0008270">
    <property type="term" value="F:zinc ion binding"/>
    <property type="evidence" value="ECO:0007669"/>
    <property type="project" value="InterPro"/>
</dbReference>
<feature type="compositionally biased region" description="Polar residues" evidence="4">
    <location>
        <begin position="1"/>
        <end position="15"/>
    </location>
</feature>
<keyword evidence="2" id="KW-0479">Metal-binding</keyword>
<feature type="compositionally biased region" description="Basic and acidic residues" evidence="4">
    <location>
        <begin position="206"/>
        <end position="222"/>
    </location>
</feature>
<protein>
    <submittedName>
        <fullName evidence="6">Unnamed protein product</fullName>
    </submittedName>
</protein>
<evidence type="ECO:0000259" key="5">
    <source>
        <dbReference type="PROSITE" id="PS50048"/>
    </source>
</evidence>
<dbReference type="InterPro" id="IPR050613">
    <property type="entry name" value="Sec_Metabolite_Reg"/>
</dbReference>
<dbReference type="GO" id="GO:0003677">
    <property type="term" value="F:DNA binding"/>
    <property type="evidence" value="ECO:0007669"/>
    <property type="project" value="InterPro"/>
</dbReference>
<feature type="region of interest" description="Disordered" evidence="4">
    <location>
        <begin position="1"/>
        <end position="37"/>
    </location>
</feature>
<evidence type="ECO:0000313" key="6">
    <source>
        <dbReference type="EMBL" id="GME68095.1"/>
    </source>
</evidence>
<dbReference type="Proteomes" id="UP001165120">
    <property type="component" value="Unassembled WGS sequence"/>
</dbReference>
<accession>A0A9W6W8D9</accession>
<dbReference type="GO" id="GO:0005634">
    <property type="term" value="C:nucleus"/>
    <property type="evidence" value="ECO:0007669"/>
    <property type="project" value="UniProtKB-SubCell"/>
</dbReference>
<dbReference type="Gene3D" id="4.10.240.10">
    <property type="entry name" value="Zn(2)-C6 fungal-type DNA-binding domain"/>
    <property type="match status" value="1"/>
</dbReference>
<dbReference type="SMART" id="SM00066">
    <property type="entry name" value="GAL4"/>
    <property type="match status" value="1"/>
</dbReference>
<keyword evidence="3" id="KW-0539">Nucleus</keyword>
<gene>
    <name evidence="6" type="ORF">Cboi02_000139300</name>
</gene>
<evidence type="ECO:0000313" key="7">
    <source>
        <dbReference type="Proteomes" id="UP001165120"/>
    </source>
</evidence>
<dbReference type="CDD" id="cd00067">
    <property type="entry name" value="GAL4"/>
    <property type="match status" value="1"/>
</dbReference>
<keyword evidence="7" id="KW-1185">Reference proteome</keyword>
<dbReference type="AlphaFoldDB" id="A0A9W6W8D9"/>
<comment type="caution">
    <text evidence="6">The sequence shown here is derived from an EMBL/GenBank/DDBJ whole genome shotgun (WGS) entry which is preliminary data.</text>
</comment>
<dbReference type="Pfam" id="PF04082">
    <property type="entry name" value="Fungal_trans"/>
    <property type="match status" value="1"/>
</dbReference>
<comment type="subcellular location">
    <subcellularLocation>
        <location evidence="1">Nucleus</location>
    </subcellularLocation>
</comment>
<feature type="region of interest" description="Disordered" evidence="4">
    <location>
        <begin position="201"/>
        <end position="230"/>
    </location>
</feature>
<name>A0A9W6W8D9_CANBO</name>
<dbReference type="InterPro" id="IPR036864">
    <property type="entry name" value="Zn2-C6_fun-type_DNA-bd_sf"/>
</dbReference>
<dbReference type="GO" id="GO:0006351">
    <property type="term" value="P:DNA-templated transcription"/>
    <property type="evidence" value="ECO:0007669"/>
    <property type="project" value="InterPro"/>
</dbReference>
<dbReference type="InterPro" id="IPR001138">
    <property type="entry name" value="Zn2Cys6_DnaBD"/>
</dbReference>
<evidence type="ECO:0000256" key="2">
    <source>
        <dbReference type="ARBA" id="ARBA00022723"/>
    </source>
</evidence>
<dbReference type="PANTHER" id="PTHR31001">
    <property type="entry name" value="UNCHARACTERIZED TRANSCRIPTIONAL REGULATORY PROTEIN"/>
    <property type="match status" value="1"/>
</dbReference>
<dbReference type="Pfam" id="PF00172">
    <property type="entry name" value="Zn_clus"/>
    <property type="match status" value="1"/>
</dbReference>
<sequence length="914" mass="104133">MDISDSQSDNMTPSSKDLEAPKLETGNSLDAISKSKNEKKRRKRIILACSICRSKKIKCDRSKPICGSCKKSNISQDFCVYQPVPWEKAGYHIKENSISPIDTESVAIGNSDLLKPSLLLGTNDLPRISASPPVNSSCSQSYTGTIGGNYISLKKPKINLPPIIKNSDNNSTDIDGLKLQLAGMKQMISKLEEQVVTGSSNLYHTPRSDSHNSHDEYHKDSSSFDGNENNNNMKTGVLNLKFELLRPSCIFHKPTRTLFFGPYSFRTLIVLDFESLGRWQIYNDILGLERKKWKKKNRKKFSLFKSSLSQIFVFEQDSREISDFENNMKLVVPSFEGVIERLKYFKDHLSLLFDFLDIDVVEEYFRDNFQKGNNGETIFIRPKKCCYYSDVSLVLGTLAFIDTFSVNVVFQYPLDDQDNLLYILSARALEIATYSRKQRLPVLQALLVQRLVQIYDTRECDGGDGTNSYYTFQQSLNIAHALGLHRDPESIKNMIYKDVRIPLPISKRIWRKTWGHLKELDDYYCILIGTPQLINDEFSDCSSDSIQEHYAEYSKLTRKVFKRLCSEISPLSINEVTECLNSLLDFLVNKTESFKSLLQRDIQYTPTEAEIDLMISKVNLKLGIIEALLSIEAALTAILLNTDFTDVENVSLTPVERQEIRSLGFHYKKEAYKLAIYSCSLIYVCIGSNNIYQGNTKYVLYLLPKLKSLVMRAQLTIFSISLHRAMKAPGEEIEKPTATLSIDNIPLSYEAALYKNSKFVSSDEFLRVDEILSDSIMSPKSNMAFSCEFCIKLIDCSLLQNDYQFFVYQRIFLSFCCYSQEISKTSDINDVNDFETRVKDRIKSIIGQSASTEEGPEKNILLDVLGNRSLNDIHQWLSEDVTDCDFSSSLNQAFDEFSSLFDKPMDGLSHPAKS</sequence>
<evidence type="ECO:0000256" key="3">
    <source>
        <dbReference type="ARBA" id="ARBA00023242"/>
    </source>
</evidence>
<dbReference type="PROSITE" id="PS50048">
    <property type="entry name" value="ZN2_CY6_FUNGAL_2"/>
    <property type="match status" value="1"/>
</dbReference>
<evidence type="ECO:0000256" key="4">
    <source>
        <dbReference type="SAM" id="MobiDB-lite"/>
    </source>
</evidence>
<organism evidence="6 7">
    <name type="scientific">Candida boidinii</name>
    <name type="common">Yeast</name>
    <dbReference type="NCBI Taxonomy" id="5477"/>
    <lineage>
        <taxon>Eukaryota</taxon>
        <taxon>Fungi</taxon>
        <taxon>Dikarya</taxon>
        <taxon>Ascomycota</taxon>
        <taxon>Saccharomycotina</taxon>
        <taxon>Pichiomycetes</taxon>
        <taxon>Pichiales</taxon>
        <taxon>Pichiaceae</taxon>
        <taxon>Ogataea</taxon>
        <taxon>Ogataea/Candida clade</taxon>
    </lineage>
</organism>
<reference evidence="6" key="1">
    <citation type="submission" date="2023-04" db="EMBL/GenBank/DDBJ databases">
        <title>Candida boidinii NBRC 10035.</title>
        <authorList>
            <person name="Ichikawa N."/>
            <person name="Sato H."/>
            <person name="Tonouchi N."/>
        </authorList>
    </citation>
    <scope>NUCLEOTIDE SEQUENCE</scope>
    <source>
        <strain evidence="6">NBRC 10035</strain>
    </source>
</reference>
<dbReference type="CDD" id="cd12148">
    <property type="entry name" value="fungal_TF_MHR"/>
    <property type="match status" value="1"/>
</dbReference>
<proteinExistence type="predicted"/>
<feature type="domain" description="Zn(2)-C6 fungal-type" evidence="5">
    <location>
        <begin position="48"/>
        <end position="81"/>
    </location>
</feature>